<sequence length="625" mass="70822">MDDSLTNFLSDLDFLLESDNNYVPESDDNDILNFLNEAVGEGPSAEPVLEHEPVPLRSEPVQETDRIEEPKEESSRYFQYNDELPLLANVKRATQFHRYKKFGFSFVGFRHRLGVDPDSEHIAASLYTKCMRDGNNHFVMGETVYNSRKRKWFQGRVKDDGDNNDCEEEYDTLKFDQPTPKKVKKTCAIVNTIDKIKVMTGPYNDEFMTKLSCMNSLEGVETHEPIKGYGYGKITSAFLLQKTKFGPVPSTRVTYKRADYTANPNAHTVMEKPNNSNINGTRGSQEFVIVNRINEAHSVCNNPYGDIFTNIVRECENNNSLTVDSGVNSTVNMSFKAKACQKSENSSEDGRFILIPKAEYGTHKTTVVSGTHKREDVENCSKTKEEDSDRKIIMRSINSREVQVHAHCINCSALGGYQIIGAIKNITAKIMDDPIIIASLAANNAKAMMMSVSHSLVWSHINTFIDVCAWKYRLHQYPLEKQMEFYVKVLIPILQNLFLSRYNYSQAGIFCHSVTKPTALYDKHDYKLVTQKFKSCKTSHLFQKAGKITDEATDLNKMWNSKRPLAMSKTVNPAKRFKEAGQGSFSIFTTQPARGQSIPDLWYHGAERSRKQIAIALGGPEGNER</sequence>
<dbReference type="EMBL" id="BK063091">
    <property type="protein sequence ID" value="DBA11703.1"/>
    <property type="molecule type" value="Genomic_DNA"/>
</dbReference>
<evidence type="ECO:0000313" key="1">
    <source>
        <dbReference type="EMBL" id="DBA11703.1"/>
    </source>
</evidence>
<organism evidence="1">
    <name type="scientific">Malaco herpesvirus 1</name>
    <dbReference type="NCBI Taxonomy" id="3031797"/>
    <lineage>
        <taxon>Viruses</taxon>
        <taxon>Duplodnaviria</taxon>
        <taxon>Heunggongvirae</taxon>
        <taxon>Peploviricota</taxon>
        <taxon>Herviviricetes</taxon>
        <taxon>Herpesvirales</taxon>
        <taxon>Malacoherpesviridae</taxon>
    </lineage>
</organism>
<accession>A0AA48SF24</accession>
<protein>
    <submittedName>
        <fullName evidence="1">ORF2</fullName>
    </submittedName>
</protein>
<proteinExistence type="predicted"/>
<reference evidence="1" key="2">
    <citation type="submission" date="2023-01" db="EMBL/GenBank/DDBJ databases">
        <authorList>
            <person name="Rosani U."/>
            <person name="Delmont T.O."/>
            <person name="Gaia M."/>
            <person name="Krupovic M."/>
        </authorList>
    </citation>
    <scope>NUCLEOTIDE SEQUENCE</scope>
    <source>
        <strain evidence="1">MalacoHV1/China/2018</strain>
    </source>
</reference>
<name>A0AA48SF24_9VIRU</name>
<reference evidence="1" key="1">
    <citation type="journal article" date="2023" name="Front. Mar. Sci.">
        <title>Tracing the invertebrate herpesviruses in the global sequence datasets.</title>
        <authorList>
            <person name="Rosani U."/>
            <person name="Gaia M."/>
            <person name="Delmont T.O."/>
            <person name="Krupovic M."/>
        </authorList>
    </citation>
    <scope>NUCLEOTIDE SEQUENCE</scope>
    <source>
        <strain evidence="1">MalacoHV1/China/2018</strain>
    </source>
</reference>